<keyword evidence="1" id="KW-1133">Transmembrane helix</keyword>
<feature type="transmembrane region" description="Helical" evidence="1">
    <location>
        <begin position="163"/>
        <end position="185"/>
    </location>
</feature>
<sequence length="265" mass="30561">MEEPDANMPFTDAWGYCLAISLINVKHVGNEIQTIIGRVEVSPRNHITHRPFSTTSATEQSAIVKWDEPMLELLVMLIKDPREKVDCRDRFQGKDLDYFNDPNATGPPQVFEHIKNTLIELEDVYEDLRAYGMMLSCFQEACEKLACRLDYRLSLQGGEIGEFTVLIISPVVIVSSIFAIPISVLPYERNSPSFFLSVLAVVFLLWLLLRLKGGWLHRQGWWEKLSRRARTVRRRQDSSIVNVNEDEPSVLRRRNTHADFLRDRG</sequence>
<accession>A0A4V1WRB6</accession>
<comment type="caution">
    <text evidence="2">The sequence shown here is derived from an EMBL/GenBank/DDBJ whole genome shotgun (WGS) entry which is preliminary data.</text>
</comment>
<keyword evidence="1" id="KW-0472">Membrane</keyword>
<evidence type="ECO:0000313" key="3">
    <source>
        <dbReference type="Proteomes" id="UP000291422"/>
    </source>
</evidence>
<dbReference type="EMBL" id="PDXD01000021">
    <property type="protein sequence ID" value="RYN73511.1"/>
    <property type="molecule type" value="Genomic_DNA"/>
</dbReference>
<reference evidence="3" key="1">
    <citation type="journal article" date="2019" name="bioRxiv">
        <title>Genomics, evolutionary history and diagnostics of the Alternaria alternata species group including apple and Asian pear pathotypes.</title>
        <authorList>
            <person name="Armitage A.D."/>
            <person name="Cockerton H.M."/>
            <person name="Sreenivasaprasad S."/>
            <person name="Woodhall J.W."/>
            <person name="Lane C.R."/>
            <person name="Harrison R.J."/>
            <person name="Clarkson J.P."/>
        </authorList>
    </citation>
    <scope>NUCLEOTIDE SEQUENCE [LARGE SCALE GENOMIC DNA]</scope>
    <source>
        <strain evidence="3">FERA 1177</strain>
    </source>
</reference>
<dbReference type="VEuPathDB" id="FungiDB:CC77DRAFT_934049"/>
<dbReference type="Proteomes" id="UP000291422">
    <property type="component" value="Unassembled WGS sequence"/>
</dbReference>
<proteinExistence type="predicted"/>
<evidence type="ECO:0000256" key="1">
    <source>
        <dbReference type="SAM" id="Phobius"/>
    </source>
</evidence>
<feature type="transmembrane region" description="Helical" evidence="1">
    <location>
        <begin position="191"/>
        <end position="209"/>
    </location>
</feature>
<organism evidence="2 3">
    <name type="scientific">Alternaria alternata</name>
    <name type="common">Alternaria rot fungus</name>
    <name type="synonym">Torula alternata</name>
    <dbReference type="NCBI Taxonomy" id="5599"/>
    <lineage>
        <taxon>Eukaryota</taxon>
        <taxon>Fungi</taxon>
        <taxon>Dikarya</taxon>
        <taxon>Ascomycota</taxon>
        <taxon>Pezizomycotina</taxon>
        <taxon>Dothideomycetes</taxon>
        <taxon>Pleosporomycetidae</taxon>
        <taxon>Pleosporales</taxon>
        <taxon>Pleosporineae</taxon>
        <taxon>Pleosporaceae</taxon>
        <taxon>Alternaria</taxon>
        <taxon>Alternaria sect. Alternaria</taxon>
        <taxon>Alternaria alternata complex</taxon>
    </lineage>
</organism>
<dbReference type="AlphaFoldDB" id="A0A4V1WRB6"/>
<evidence type="ECO:0000313" key="2">
    <source>
        <dbReference type="EMBL" id="RYN73511.1"/>
    </source>
</evidence>
<protein>
    <submittedName>
        <fullName evidence="2">Uncharacterized protein</fullName>
    </submittedName>
</protein>
<name>A0A4V1WRB6_ALTAL</name>
<gene>
    <name evidence="2" type="ORF">AA0117_g7782</name>
</gene>
<keyword evidence="1" id="KW-0812">Transmembrane</keyword>